<proteinExistence type="predicted"/>
<dbReference type="Gene3D" id="1.20.1560.10">
    <property type="entry name" value="ABC transporter type 1, transmembrane domain"/>
    <property type="match status" value="1"/>
</dbReference>
<dbReference type="InterPro" id="IPR017871">
    <property type="entry name" value="ABC_transporter-like_CS"/>
</dbReference>
<dbReference type="Gene3D" id="3.40.50.300">
    <property type="entry name" value="P-loop containing nucleotide triphosphate hydrolases"/>
    <property type="match status" value="1"/>
</dbReference>
<evidence type="ECO:0000313" key="11">
    <source>
        <dbReference type="EMBL" id="MBO8426033.1"/>
    </source>
</evidence>
<reference evidence="11" key="1">
    <citation type="submission" date="2020-10" db="EMBL/GenBank/DDBJ databases">
        <authorList>
            <person name="Gilroy R."/>
        </authorList>
    </citation>
    <scope>NUCLEOTIDE SEQUENCE</scope>
    <source>
        <strain evidence="11">17113</strain>
    </source>
</reference>
<dbReference type="GO" id="GO:0140359">
    <property type="term" value="F:ABC-type transporter activity"/>
    <property type="evidence" value="ECO:0007669"/>
    <property type="project" value="InterPro"/>
</dbReference>
<dbReference type="InterPro" id="IPR003439">
    <property type="entry name" value="ABC_transporter-like_ATP-bd"/>
</dbReference>
<keyword evidence="4" id="KW-0547">Nucleotide-binding</keyword>
<comment type="caution">
    <text evidence="11">The sequence shown here is derived from an EMBL/GenBank/DDBJ whole genome shotgun (WGS) entry which is preliminary data.</text>
</comment>
<feature type="transmembrane region" description="Helical" evidence="8">
    <location>
        <begin position="227"/>
        <end position="251"/>
    </location>
</feature>
<dbReference type="PROSITE" id="PS00211">
    <property type="entry name" value="ABC_TRANSPORTER_1"/>
    <property type="match status" value="1"/>
</dbReference>
<dbReference type="SUPFAM" id="SSF90123">
    <property type="entry name" value="ABC transporter transmembrane region"/>
    <property type="match status" value="1"/>
</dbReference>
<evidence type="ECO:0000256" key="6">
    <source>
        <dbReference type="ARBA" id="ARBA00022989"/>
    </source>
</evidence>
<feature type="domain" description="ABC transmembrane type-1" evidence="10">
    <location>
        <begin position="73"/>
        <end position="406"/>
    </location>
</feature>
<evidence type="ECO:0000256" key="2">
    <source>
        <dbReference type="ARBA" id="ARBA00022448"/>
    </source>
</evidence>
<dbReference type="InterPro" id="IPR011527">
    <property type="entry name" value="ABC1_TM_dom"/>
</dbReference>
<keyword evidence="2" id="KW-0813">Transport</keyword>
<feature type="transmembrane region" description="Helical" evidence="8">
    <location>
        <begin position="148"/>
        <end position="181"/>
    </location>
</feature>
<comment type="subcellular location">
    <subcellularLocation>
        <location evidence="1">Cell membrane</location>
        <topology evidence="1">Multi-pass membrane protein</topology>
    </subcellularLocation>
</comment>
<dbReference type="GO" id="GO:0016887">
    <property type="term" value="F:ATP hydrolysis activity"/>
    <property type="evidence" value="ECO:0007669"/>
    <property type="project" value="InterPro"/>
</dbReference>
<sequence>MNMRLRDYKGYNTSGTGETINGVTIEYSCGAEGYKEITQSYGKRRKGYGKPKHTWKALFRVFSYLKGDKWMFFAAIFATVATILVNLVGGFVNAPIVDGLLNPAVMAMRGDWGQYGSYLGYESAVISTSPFNKILFSMMDWGLPSSEIFSEAIGILLSVIGVLVGLYLIGFLCSVAQIFLMTKIGTNSLMRLRNDMFAKLQGLPLSYFDQTSHGDIMSRFTNDVDNLAQFFNSGIVELFTSVVMLVGIVVFIFTLNWLLALVALVMEGVAMALVANNVRRSVNAFSETQVSMGEFNGLSEEVLSGLKVVKCFSKEQDMLDLFKSIDYRHTIHNKKSVFLSSANVPIVNNINNLNTALVAIVGIILIVTDAPFARVSVGTLVAYIALLRMLARPFNNISNLMTMVQSSLAGAERIFQMIDIEPEPSLQKAKWHSYKGNDGKFYWTDGMRVKPVLGQVDMRHVDFSYVKGQPILHDITLYAHPGQKIALVGSTGAGKTTITNLLTRFYDIDSGEILIDGIDLKDIDRVSMRRSMTLVLQDTHLFTGTIMENIRFGHLKASDEECVRAAKLACADPFIDKLKKGYATEIDGANASLSQGQKQLLSIARCAVSNPPILILDEATSSVDTRTERLISKGMDNIMAGKTVFVIAHRLSTVRYADCIMVMDKGRIIERGTHDELLAQKGRYYELWTGKSELD</sequence>
<dbReference type="InterPro" id="IPR039421">
    <property type="entry name" value="Type_1_exporter"/>
</dbReference>
<evidence type="ECO:0000256" key="7">
    <source>
        <dbReference type="ARBA" id="ARBA00023136"/>
    </source>
</evidence>
<keyword evidence="5 11" id="KW-0067">ATP-binding</keyword>
<dbReference type="InterPro" id="IPR003593">
    <property type="entry name" value="AAA+_ATPase"/>
</dbReference>
<reference evidence="11" key="2">
    <citation type="journal article" date="2021" name="PeerJ">
        <title>Extensive microbial diversity within the chicken gut microbiome revealed by metagenomics and culture.</title>
        <authorList>
            <person name="Gilroy R."/>
            <person name="Ravi A."/>
            <person name="Getino M."/>
            <person name="Pursley I."/>
            <person name="Horton D.L."/>
            <person name="Alikhan N.F."/>
            <person name="Baker D."/>
            <person name="Gharbi K."/>
            <person name="Hall N."/>
            <person name="Watson M."/>
            <person name="Adriaenssens E.M."/>
            <person name="Foster-Nyarko E."/>
            <person name="Jarju S."/>
            <person name="Secka A."/>
            <person name="Antonio M."/>
            <person name="Oren A."/>
            <person name="Chaudhuri R.R."/>
            <person name="La Ragione R."/>
            <person name="Hildebrand F."/>
            <person name="Pallen M.J."/>
        </authorList>
    </citation>
    <scope>NUCLEOTIDE SEQUENCE</scope>
    <source>
        <strain evidence="11">17113</strain>
    </source>
</reference>
<name>A0A9D9DEA9_9FIRM</name>
<gene>
    <name evidence="11" type="ORF">IAC61_01780</name>
</gene>
<evidence type="ECO:0000256" key="5">
    <source>
        <dbReference type="ARBA" id="ARBA00022840"/>
    </source>
</evidence>
<evidence type="ECO:0000256" key="4">
    <source>
        <dbReference type="ARBA" id="ARBA00022741"/>
    </source>
</evidence>
<dbReference type="CDD" id="cd03254">
    <property type="entry name" value="ABCC_Glucan_exporter_like"/>
    <property type="match status" value="1"/>
</dbReference>
<dbReference type="InterPro" id="IPR036640">
    <property type="entry name" value="ABC1_TM_sf"/>
</dbReference>
<keyword evidence="3 8" id="KW-0812">Transmembrane</keyword>
<feature type="transmembrane region" description="Helical" evidence="8">
    <location>
        <begin position="350"/>
        <end position="367"/>
    </location>
</feature>
<dbReference type="GO" id="GO:0005524">
    <property type="term" value="F:ATP binding"/>
    <property type="evidence" value="ECO:0007669"/>
    <property type="project" value="UniProtKB-KW"/>
</dbReference>
<dbReference type="SMART" id="SM00382">
    <property type="entry name" value="AAA"/>
    <property type="match status" value="1"/>
</dbReference>
<keyword evidence="7 8" id="KW-0472">Membrane</keyword>
<evidence type="ECO:0000256" key="1">
    <source>
        <dbReference type="ARBA" id="ARBA00004651"/>
    </source>
</evidence>
<dbReference type="PROSITE" id="PS50893">
    <property type="entry name" value="ABC_TRANSPORTER_2"/>
    <property type="match status" value="1"/>
</dbReference>
<feature type="domain" description="ABC transporter" evidence="9">
    <location>
        <begin position="456"/>
        <end position="690"/>
    </location>
</feature>
<dbReference type="Pfam" id="PF00005">
    <property type="entry name" value="ABC_tran"/>
    <property type="match status" value="1"/>
</dbReference>
<keyword evidence="6 8" id="KW-1133">Transmembrane helix</keyword>
<dbReference type="Pfam" id="PF00664">
    <property type="entry name" value="ABC_membrane"/>
    <property type="match status" value="1"/>
</dbReference>
<evidence type="ECO:0000259" key="9">
    <source>
        <dbReference type="PROSITE" id="PS50893"/>
    </source>
</evidence>
<dbReference type="SUPFAM" id="SSF52540">
    <property type="entry name" value="P-loop containing nucleoside triphosphate hydrolases"/>
    <property type="match status" value="1"/>
</dbReference>
<dbReference type="PANTHER" id="PTHR24221:SF499">
    <property type="entry name" value="FATTY ACID ABC TRANSPORTER ATP-BINDING_PERMEASE PROTEIN"/>
    <property type="match status" value="1"/>
</dbReference>
<dbReference type="FunFam" id="3.40.50.300:FF:000287">
    <property type="entry name" value="Multidrug ABC transporter ATP-binding protein"/>
    <property type="match status" value="1"/>
</dbReference>
<dbReference type="GO" id="GO:0005886">
    <property type="term" value="C:plasma membrane"/>
    <property type="evidence" value="ECO:0007669"/>
    <property type="project" value="UniProtKB-SubCell"/>
</dbReference>
<dbReference type="Proteomes" id="UP000823634">
    <property type="component" value="Unassembled WGS sequence"/>
</dbReference>
<dbReference type="PANTHER" id="PTHR24221">
    <property type="entry name" value="ATP-BINDING CASSETTE SUB-FAMILY B"/>
    <property type="match status" value="1"/>
</dbReference>
<evidence type="ECO:0000313" key="12">
    <source>
        <dbReference type="Proteomes" id="UP000823634"/>
    </source>
</evidence>
<feature type="transmembrane region" description="Helical" evidence="8">
    <location>
        <begin position="257"/>
        <end position="275"/>
    </location>
</feature>
<evidence type="ECO:0000256" key="8">
    <source>
        <dbReference type="SAM" id="Phobius"/>
    </source>
</evidence>
<accession>A0A9D9DEA9</accession>
<dbReference type="CDD" id="cd18547">
    <property type="entry name" value="ABC_6TM_Tm288_like"/>
    <property type="match status" value="1"/>
</dbReference>
<dbReference type="AlphaFoldDB" id="A0A9D9DEA9"/>
<organism evidence="11 12">
    <name type="scientific">Candidatus Alloenteromonas pullistercoris</name>
    <dbReference type="NCBI Taxonomy" id="2840785"/>
    <lineage>
        <taxon>Bacteria</taxon>
        <taxon>Bacillati</taxon>
        <taxon>Bacillota</taxon>
        <taxon>Bacillota incertae sedis</taxon>
        <taxon>Candidatus Alloenteromonas</taxon>
    </lineage>
</organism>
<evidence type="ECO:0000256" key="3">
    <source>
        <dbReference type="ARBA" id="ARBA00022692"/>
    </source>
</evidence>
<protein>
    <submittedName>
        <fullName evidence="11">ABC transporter ATP-binding protein</fullName>
    </submittedName>
</protein>
<feature type="transmembrane region" description="Helical" evidence="8">
    <location>
        <begin position="70"/>
        <end position="92"/>
    </location>
</feature>
<dbReference type="EMBL" id="JADINA010000012">
    <property type="protein sequence ID" value="MBO8426033.1"/>
    <property type="molecule type" value="Genomic_DNA"/>
</dbReference>
<evidence type="ECO:0000259" key="10">
    <source>
        <dbReference type="PROSITE" id="PS50929"/>
    </source>
</evidence>
<dbReference type="PROSITE" id="PS50929">
    <property type="entry name" value="ABC_TM1F"/>
    <property type="match status" value="1"/>
</dbReference>
<dbReference type="InterPro" id="IPR027417">
    <property type="entry name" value="P-loop_NTPase"/>
</dbReference>